<organism evidence="1 2">
    <name type="scientific">Vespula pensylvanica</name>
    <name type="common">Western yellow jacket</name>
    <name type="synonym">Wasp</name>
    <dbReference type="NCBI Taxonomy" id="30213"/>
    <lineage>
        <taxon>Eukaryota</taxon>
        <taxon>Metazoa</taxon>
        <taxon>Ecdysozoa</taxon>
        <taxon>Arthropoda</taxon>
        <taxon>Hexapoda</taxon>
        <taxon>Insecta</taxon>
        <taxon>Pterygota</taxon>
        <taxon>Neoptera</taxon>
        <taxon>Endopterygota</taxon>
        <taxon>Hymenoptera</taxon>
        <taxon>Apocrita</taxon>
        <taxon>Aculeata</taxon>
        <taxon>Vespoidea</taxon>
        <taxon>Vespidae</taxon>
        <taxon>Vespinae</taxon>
        <taxon>Vespula</taxon>
    </lineage>
</organism>
<accession>A0A834NLT0</accession>
<dbReference type="AlphaFoldDB" id="A0A834NLT0"/>
<proteinExistence type="predicted"/>
<reference evidence="1" key="1">
    <citation type="journal article" date="2020" name="G3 (Bethesda)">
        <title>High-Quality Assemblies for Three Invasive Social Wasps from the &lt;i&gt;Vespula&lt;/i&gt; Genus.</title>
        <authorList>
            <person name="Harrop T.W.R."/>
            <person name="Guhlin J."/>
            <person name="McLaughlin G.M."/>
            <person name="Permina E."/>
            <person name="Stockwell P."/>
            <person name="Gilligan J."/>
            <person name="Le Lec M.F."/>
            <person name="Gruber M.A.M."/>
            <person name="Quinn O."/>
            <person name="Lovegrove M."/>
            <person name="Duncan E.J."/>
            <person name="Remnant E.J."/>
            <person name="Van Eeckhoven J."/>
            <person name="Graham B."/>
            <person name="Knapp R.A."/>
            <person name="Langford K.W."/>
            <person name="Kronenberg Z."/>
            <person name="Press M.O."/>
            <person name="Eacker S.M."/>
            <person name="Wilson-Rankin E.E."/>
            <person name="Purcell J."/>
            <person name="Lester P.J."/>
            <person name="Dearden P.K."/>
        </authorList>
    </citation>
    <scope>NUCLEOTIDE SEQUENCE</scope>
    <source>
        <strain evidence="1">Volc-1</strain>
    </source>
</reference>
<gene>
    <name evidence="1" type="ORF">H0235_012609</name>
</gene>
<evidence type="ECO:0000313" key="1">
    <source>
        <dbReference type="EMBL" id="KAF7412758.1"/>
    </source>
</evidence>
<dbReference type="Proteomes" id="UP000600918">
    <property type="component" value="Unassembled WGS sequence"/>
</dbReference>
<dbReference type="EMBL" id="JACSDY010000012">
    <property type="protein sequence ID" value="KAF7412758.1"/>
    <property type="molecule type" value="Genomic_DNA"/>
</dbReference>
<protein>
    <submittedName>
        <fullName evidence="1">Uncharacterized protein</fullName>
    </submittedName>
</protein>
<evidence type="ECO:0000313" key="2">
    <source>
        <dbReference type="Proteomes" id="UP000600918"/>
    </source>
</evidence>
<sequence length="116" mass="13559">MGSTAKTVNSFTVSGLKNLLRKRELTMMEIVSKGDRNGSNECVDDQKELIRREKELSEYKLAFARQEIEFLRRWQELIVIRIRRQANEAINATQINLQIIADLLNRSDENNEVYET</sequence>
<name>A0A834NLT0_VESPE</name>
<comment type="caution">
    <text evidence="1">The sequence shown here is derived from an EMBL/GenBank/DDBJ whole genome shotgun (WGS) entry which is preliminary data.</text>
</comment>
<keyword evidence="2" id="KW-1185">Reference proteome</keyword>